<evidence type="ECO:0000313" key="7">
    <source>
        <dbReference type="EMBL" id="SFC29138.1"/>
    </source>
</evidence>
<organism evidence="7 8">
    <name type="scientific">Pseudooceanicola nitratireducens</name>
    <dbReference type="NCBI Taxonomy" id="517719"/>
    <lineage>
        <taxon>Bacteria</taxon>
        <taxon>Pseudomonadati</taxon>
        <taxon>Pseudomonadota</taxon>
        <taxon>Alphaproteobacteria</taxon>
        <taxon>Rhodobacterales</taxon>
        <taxon>Paracoccaceae</taxon>
        <taxon>Pseudooceanicola</taxon>
    </lineage>
</organism>
<feature type="transmembrane region" description="Helical" evidence="6">
    <location>
        <begin position="106"/>
        <end position="126"/>
    </location>
</feature>
<feature type="transmembrane region" description="Helical" evidence="6">
    <location>
        <begin position="392"/>
        <end position="412"/>
    </location>
</feature>
<dbReference type="Proteomes" id="UP000231644">
    <property type="component" value="Unassembled WGS sequence"/>
</dbReference>
<dbReference type="EMBL" id="FOLX01000001">
    <property type="protein sequence ID" value="SFC29138.1"/>
    <property type="molecule type" value="Genomic_DNA"/>
</dbReference>
<feature type="transmembrane region" description="Helical" evidence="6">
    <location>
        <begin position="77"/>
        <end position="94"/>
    </location>
</feature>
<feature type="transmembrane region" description="Helical" evidence="6">
    <location>
        <begin position="133"/>
        <end position="153"/>
    </location>
</feature>
<feature type="transmembrane region" description="Helical" evidence="6">
    <location>
        <begin position="23"/>
        <end position="39"/>
    </location>
</feature>
<sequence>MSDVSQTHASLAPSSAQKFRQRFLPFLVFGAILLLIPMTDPSRTMYALMHQMAIYIVFALAYNMLLGKGGMLSFGHAVYFGFGGYLCMHAMNWIDDGGVWGAFPTFFLPVLGFVGGAVSAVVIGSFSTKRSGTTFAMISLGVAELIFAGAFMFDSLFGGEQGISGDRMNGPEVFGLSMGPQSDIYWFMAFWTILSVIAMYAFTRTPLGRLSEAVRDNPQRVEFIGYNPQRVRWLVFSISGGFAGLAGGMSAVNYEIFTPEALSLIPSGFVLIMAYVGGITYFAGPIMGAVLLTYMSSMMSDFTEAWLLYLGLMFVLIVMYAPRGIAGIVFGFWDGIRGANSAELLRKWSVQLLGCLLMLIGLIILVEVSVRWSNGWGEAFEPFGLHFTHADIVTWIAIFVPIVAGGYVLRLATREKEEMPA</sequence>
<dbReference type="PANTHER" id="PTHR30482:SF17">
    <property type="entry name" value="ABC TRANSPORTER ATP-BINDING PROTEIN"/>
    <property type="match status" value="1"/>
</dbReference>
<keyword evidence="8" id="KW-1185">Reference proteome</keyword>
<feature type="transmembrane region" description="Helical" evidence="6">
    <location>
        <begin position="45"/>
        <end position="65"/>
    </location>
</feature>
<proteinExistence type="predicted"/>
<dbReference type="PANTHER" id="PTHR30482">
    <property type="entry name" value="HIGH-AFFINITY BRANCHED-CHAIN AMINO ACID TRANSPORT SYSTEM PERMEASE"/>
    <property type="match status" value="1"/>
</dbReference>
<name>A0A1I1I4K9_9RHOB</name>
<evidence type="ECO:0000256" key="1">
    <source>
        <dbReference type="ARBA" id="ARBA00004651"/>
    </source>
</evidence>
<keyword evidence="3 6" id="KW-0812">Transmembrane</keyword>
<dbReference type="AlphaFoldDB" id="A0A1I1I4K9"/>
<reference evidence="7 8" key="1">
    <citation type="submission" date="2016-10" db="EMBL/GenBank/DDBJ databases">
        <authorList>
            <person name="de Groot N.N."/>
        </authorList>
    </citation>
    <scope>NUCLEOTIDE SEQUENCE [LARGE SCALE GENOMIC DNA]</scope>
    <source>
        <strain evidence="7 8">DSM 29619</strain>
    </source>
</reference>
<evidence type="ECO:0000256" key="6">
    <source>
        <dbReference type="SAM" id="Phobius"/>
    </source>
</evidence>
<dbReference type="InterPro" id="IPR043428">
    <property type="entry name" value="LivM-like"/>
</dbReference>
<keyword evidence="5 6" id="KW-0472">Membrane</keyword>
<dbReference type="CDD" id="cd06581">
    <property type="entry name" value="TM_PBP1_LivM_like"/>
    <property type="match status" value="1"/>
</dbReference>
<dbReference type="RefSeq" id="WP_093449803.1">
    <property type="nucleotide sequence ID" value="NZ_FNZG01000002.1"/>
</dbReference>
<evidence type="ECO:0000313" key="8">
    <source>
        <dbReference type="Proteomes" id="UP000231644"/>
    </source>
</evidence>
<dbReference type="STRING" id="517719.SAMN05421762_0434"/>
<dbReference type="GO" id="GO:0005886">
    <property type="term" value="C:plasma membrane"/>
    <property type="evidence" value="ECO:0007669"/>
    <property type="project" value="UniProtKB-SubCell"/>
</dbReference>
<keyword evidence="2" id="KW-1003">Cell membrane</keyword>
<evidence type="ECO:0000256" key="5">
    <source>
        <dbReference type="ARBA" id="ARBA00023136"/>
    </source>
</evidence>
<feature type="transmembrane region" description="Helical" evidence="6">
    <location>
        <begin position="306"/>
        <end position="332"/>
    </location>
</feature>
<dbReference type="Pfam" id="PF02653">
    <property type="entry name" value="BPD_transp_2"/>
    <property type="match status" value="1"/>
</dbReference>
<accession>A0A1I1I4K9</accession>
<dbReference type="GO" id="GO:0015658">
    <property type="term" value="F:branched-chain amino acid transmembrane transporter activity"/>
    <property type="evidence" value="ECO:0007669"/>
    <property type="project" value="InterPro"/>
</dbReference>
<gene>
    <name evidence="7" type="ORF">SAMN05421762_0434</name>
</gene>
<evidence type="ECO:0000256" key="2">
    <source>
        <dbReference type="ARBA" id="ARBA00022475"/>
    </source>
</evidence>
<dbReference type="OrthoDB" id="9804361at2"/>
<feature type="transmembrane region" description="Helical" evidence="6">
    <location>
        <begin position="184"/>
        <end position="202"/>
    </location>
</feature>
<keyword evidence="4 6" id="KW-1133">Transmembrane helix</keyword>
<dbReference type="InterPro" id="IPR001851">
    <property type="entry name" value="ABC_transp_permease"/>
</dbReference>
<evidence type="ECO:0000256" key="4">
    <source>
        <dbReference type="ARBA" id="ARBA00022989"/>
    </source>
</evidence>
<feature type="transmembrane region" description="Helical" evidence="6">
    <location>
        <begin position="269"/>
        <end position="294"/>
    </location>
</feature>
<protein>
    <submittedName>
        <fullName evidence="7">Amino acid/amide ABC transporter membrane protein 2, HAAT family</fullName>
    </submittedName>
</protein>
<comment type="subcellular location">
    <subcellularLocation>
        <location evidence="1">Cell membrane</location>
        <topology evidence="1">Multi-pass membrane protein</topology>
    </subcellularLocation>
</comment>
<feature type="transmembrane region" description="Helical" evidence="6">
    <location>
        <begin position="352"/>
        <end position="372"/>
    </location>
</feature>
<evidence type="ECO:0000256" key="3">
    <source>
        <dbReference type="ARBA" id="ARBA00022692"/>
    </source>
</evidence>